<dbReference type="Proteomes" id="UP000307943">
    <property type="component" value="Unassembled WGS sequence"/>
</dbReference>
<dbReference type="OrthoDB" id="2695569at2"/>
<evidence type="ECO:0000313" key="2">
    <source>
        <dbReference type="Proteomes" id="UP000307943"/>
    </source>
</evidence>
<evidence type="ECO:0008006" key="3">
    <source>
        <dbReference type="Google" id="ProtNLM"/>
    </source>
</evidence>
<reference evidence="1 2" key="1">
    <citation type="submission" date="2019-05" db="EMBL/GenBank/DDBJ databases">
        <title>We sequenced the genome of Paenibacillus hemerocallicola KCTC 33185 for further insight into its adaptation and study the phylogeny of Paenibacillus.</title>
        <authorList>
            <person name="Narsing Rao M.P."/>
        </authorList>
    </citation>
    <scope>NUCLEOTIDE SEQUENCE [LARGE SCALE GENOMIC DNA]</scope>
    <source>
        <strain evidence="1 2">KCTC 33185</strain>
    </source>
</reference>
<proteinExistence type="predicted"/>
<evidence type="ECO:0000313" key="1">
    <source>
        <dbReference type="EMBL" id="TNJ65814.1"/>
    </source>
</evidence>
<keyword evidence="2" id="KW-1185">Reference proteome</keyword>
<comment type="caution">
    <text evidence="1">The sequence shown here is derived from an EMBL/GenBank/DDBJ whole genome shotgun (WGS) entry which is preliminary data.</text>
</comment>
<dbReference type="AlphaFoldDB" id="A0A5C4T9Q9"/>
<name>A0A5C4T9Q9_9BACL</name>
<sequence length="278" mass="31820">MIPRFVEDKGVSAAVKEAQATVGVIEDYRLEELLRCPFRVTRPRKEYPGQPRKDVSWRQLVQYSASYIVNDYFSLPPEQRSAGAIERSAYHRWSNRAYKFESADHYKHMRAQTVSNLTRFLQEGRDLVPMVLFESFRRYIPSVESDVSFIVQMLHRTGSGSQSPYVIHKYLVDDDPGVIIGFRHLAVLFCSEAFGALPGRIEVFGVLSGNRYVFRPGPEEVAKAADYIRLLRDYMPEAGAGPRYDPNRPSVCGKCALRTECDRSARHDIAPSERRILH</sequence>
<gene>
    <name evidence="1" type="ORF">FE784_12905</name>
</gene>
<protein>
    <recommendedName>
        <fullName evidence="3">PD-(D/E)XK nuclease family protein</fullName>
    </recommendedName>
</protein>
<dbReference type="EMBL" id="VDCQ01000015">
    <property type="protein sequence ID" value="TNJ65814.1"/>
    <property type="molecule type" value="Genomic_DNA"/>
</dbReference>
<organism evidence="1 2">
    <name type="scientific">Paenibacillus hemerocallicola</name>
    <dbReference type="NCBI Taxonomy" id="1172614"/>
    <lineage>
        <taxon>Bacteria</taxon>
        <taxon>Bacillati</taxon>
        <taxon>Bacillota</taxon>
        <taxon>Bacilli</taxon>
        <taxon>Bacillales</taxon>
        <taxon>Paenibacillaceae</taxon>
        <taxon>Paenibacillus</taxon>
    </lineage>
</organism>
<dbReference type="RefSeq" id="WP_139602614.1">
    <property type="nucleotide sequence ID" value="NZ_VDCQ01000015.1"/>
</dbReference>
<accession>A0A5C4T9Q9</accession>